<feature type="region of interest" description="Disordered" evidence="2">
    <location>
        <begin position="110"/>
        <end position="156"/>
    </location>
</feature>
<protein>
    <recommendedName>
        <fullName evidence="3">PPM-type phosphatase domain-containing protein</fullName>
    </recommendedName>
</protein>
<name>A0A919JJH7_9ACTN</name>
<feature type="domain" description="PPM-type phosphatase" evidence="3">
    <location>
        <begin position="2"/>
        <end position="88"/>
    </location>
</feature>
<dbReference type="PANTHER" id="PTHR43156">
    <property type="entry name" value="STAGE II SPORULATION PROTEIN E-RELATED"/>
    <property type="match status" value="1"/>
</dbReference>
<gene>
    <name evidence="4" type="ORF">Ani05nite_39490</name>
</gene>
<dbReference type="EMBL" id="BOMQ01000048">
    <property type="protein sequence ID" value="GIE50415.1"/>
    <property type="molecule type" value="Genomic_DNA"/>
</dbReference>
<keyword evidence="5" id="KW-1185">Reference proteome</keyword>
<feature type="compositionally biased region" description="Low complexity" evidence="2">
    <location>
        <begin position="110"/>
        <end position="133"/>
    </location>
</feature>
<comment type="caution">
    <text evidence="4">The sequence shown here is derived from an EMBL/GenBank/DDBJ whole genome shotgun (WGS) entry which is preliminary data.</text>
</comment>
<dbReference type="Gene3D" id="3.60.40.10">
    <property type="entry name" value="PPM-type phosphatase domain"/>
    <property type="match status" value="1"/>
</dbReference>
<dbReference type="InterPro" id="IPR052016">
    <property type="entry name" value="Bact_Sigma-Reg"/>
</dbReference>
<accession>A0A919JJH7</accession>
<dbReference type="InterPro" id="IPR036457">
    <property type="entry name" value="PPM-type-like_dom_sf"/>
</dbReference>
<dbReference type="GO" id="GO:0016791">
    <property type="term" value="F:phosphatase activity"/>
    <property type="evidence" value="ECO:0007669"/>
    <property type="project" value="TreeGrafter"/>
</dbReference>
<keyword evidence="1" id="KW-0378">Hydrolase</keyword>
<dbReference type="Pfam" id="PF07228">
    <property type="entry name" value="SpoIIE"/>
    <property type="match status" value="1"/>
</dbReference>
<dbReference type="Proteomes" id="UP000647172">
    <property type="component" value="Unassembled WGS sequence"/>
</dbReference>
<reference evidence="4" key="1">
    <citation type="submission" date="2021-01" db="EMBL/GenBank/DDBJ databases">
        <title>Whole genome shotgun sequence of Actinoplanes nipponensis NBRC 14063.</title>
        <authorList>
            <person name="Komaki H."/>
            <person name="Tamura T."/>
        </authorList>
    </citation>
    <scope>NUCLEOTIDE SEQUENCE</scope>
    <source>
        <strain evidence="4">NBRC 14063</strain>
    </source>
</reference>
<dbReference type="InterPro" id="IPR001932">
    <property type="entry name" value="PPM-type_phosphatase-like_dom"/>
</dbReference>
<dbReference type="AlphaFoldDB" id="A0A919JJH7"/>
<dbReference type="SUPFAM" id="SSF81606">
    <property type="entry name" value="PP2C-like"/>
    <property type="match status" value="1"/>
</dbReference>
<sequence>MLAVVNAGHPTPLLVRGGVTRSPALTVNRPFGLLRDRPFRTARVDLRPGDRLVLLTDGMLERGAAALDLPTHLADLRELHPRELVRVLGDLILEVAGPTARCPTTPACWSSTGTAATATPATPAPAPTSTGPAAPRPHGSATPAVTIGDRPKLVTI</sequence>
<organism evidence="4 5">
    <name type="scientific">Actinoplanes nipponensis</name>
    <dbReference type="NCBI Taxonomy" id="135950"/>
    <lineage>
        <taxon>Bacteria</taxon>
        <taxon>Bacillati</taxon>
        <taxon>Actinomycetota</taxon>
        <taxon>Actinomycetes</taxon>
        <taxon>Micromonosporales</taxon>
        <taxon>Micromonosporaceae</taxon>
        <taxon>Actinoplanes</taxon>
    </lineage>
</organism>
<evidence type="ECO:0000313" key="5">
    <source>
        <dbReference type="Proteomes" id="UP000647172"/>
    </source>
</evidence>
<evidence type="ECO:0000259" key="3">
    <source>
        <dbReference type="Pfam" id="PF07228"/>
    </source>
</evidence>
<evidence type="ECO:0000256" key="1">
    <source>
        <dbReference type="ARBA" id="ARBA00022801"/>
    </source>
</evidence>
<evidence type="ECO:0000256" key="2">
    <source>
        <dbReference type="SAM" id="MobiDB-lite"/>
    </source>
</evidence>
<proteinExistence type="predicted"/>
<dbReference type="PANTHER" id="PTHR43156:SF2">
    <property type="entry name" value="STAGE II SPORULATION PROTEIN E"/>
    <property type="match status" value="1"/>
</dbReference>
<evidence type="ECO:0000313" key="4">
    <source>
        <dbReference type="EMBL" id="GIE50415.1"/>
    </source>
</evidence>